<dbReference type="AlphaFoldDB" id="A0A8C5CSI4"/>
<dbReference type="PANTHER" id="PTHR19143">
    <property type="entry name" value="FIBRINOGEN/TENASCIN/ANGIOPOEITIN"/>
    <property type="match status" value="1"/>
</dbReference>
<dbReference type="Proteomes" id="UP000694546">
    <property type="component" value="Chromosome 2"/>
</dbReference>
<dbReference type="InterPro" id="IPR002181">
    <property type="entry name" value="Fibrinogen_a/b/g_C_dom"/>
</dbReference>
<organism evidence="3 4">
    <name type="scientific">Gadus morhua</name>
    <name type="common">Atlantic cod</name>
    <dbReference type="NCBI Taxonomy" id="8049"/>
    <lineage>
        <taxon>Eukaryota</taxon>
        <taxon>Metazoa</taxon>
        <taxon>Chordata</taxon>
        <taxon>Craniata</taxon>
        <taxon>Vertebrata</taxon>
        <taxon>Euteleostomi</taxon>
        <taxon>Actinopterygii</taxon>
        <taxon>Neopterygii</taxon>
        <taxon>Teleostei</taxon>
        <taxon>Neoteleostei</taxon>
        <taxon>Acanthomorphata</taxon>
        <taxon>Zeiogadaria</taxon>
        <taxon>Gadariae</taxon>
        <taxon>Gadiformes</taxon>
        <taxon>Gadoidei</taxon>
        <taxon>Gadidae</taxon>
        <taxon>Gadus</taxon>
    </lineage>
</organism>
<evidence type="ECO:0000313" key="4">
    <source>
        <dbReference type="Proteomes" id="UP000694546"/>
    </source>
</evidence>
<dbReference type="SMART" id="SM00186">
    <property type="entry name" value="FBG"/>
    <property type="match status" value="1"/>
</dbReference>
<dbReference type="Gene3D" id="3.90.215.10">
    <property type="entry name" value="Gamma Fibrinogen, chain A, domain 1"/>
    <property type="match status" value="1"/>
</dbReference>
<accession>A0A8C5CSI4</accession>
<dbReference type="PROSITE" id="PS51406">
    <property type="entry name" value="FIBRINOGEN_C_2"/>
    <property type="match status" value="1"/>
</dbReference>
<dbReference type="Ensembl" id="ENSGMOT00000076127.1">
    <property type="protein sequence ID" value="ENSGMOP00000064598.1"/>
    <property type="gene ID" value="ENSGMOG00000027861.1"/>
</dbReference>
<keyword evidence="4" id="KW-1185">Reference proteome</keyword>
<feature type="chain" id="PRO_5046096453" description="Fibrinogen C-terminal domain-containing protein" evidence="1">
    <location>
        <begin position="21"/>
        <end position="269"/>
    </location>
</feature>
<sequence length="269" mass="29426">MNGPLGLLVLLVVNLVLVSGTPVVVGDTPVVLSDTPVVVSGTPESLPVDCSDLYSNGFGNSGVYTIFPAGPTSPVQVFCEMGSMDAPDSNKWTVIQRRTDGTINFYRGWEQYKTGFGQAPSEYWLGLENIHLLSGKKSYKLRVDMEDFDGGKVFVEYSSFNVAPEKDGYRLTLSGFKDGGAGNSLDHHNGQKFSTFDKDQDSDATNCAKTYLGGWWHNKCHLCNPNGEYLWGESPYGIGVNWSSWKGYTYSLKAIAFKLSPQLELDAIG</sequence>
<reference evidence="3" key="1">
    <citation type="submission" date="2025-08" db="UniProtKB">
        <authorList>
            <consortium name="Ensembl"/>
        </authorList>
    </citation>
    <scope>IDENTIFICATION</scope>
</reference>
<evidence type="ECO:0000313" key="3">
    <source>
        <dbReference type="Ensembl" id="ENSGMOP00000064598.1"/>
    </source>
</evidence>
<dbReference type="GeneTree" id="ENSGT00940000154615"/>
<dbReference type="SUPFAM" id="SSF56496">
    <property type="entry name" value="Fibrinogen C-terminal domain-like"/>
    <property type="match status" value="1"/>
</dbReference>
<feature type="domain" description="Fibrinogen C-terminal" evidence="2">
    <location>
        <begin position="41"/>
        <end position="263"/>
    </location>
</feature>
<evidence type="ECO:0000259" key="2">
    <source>
        <dbReference type="PROSITE" id="PS51406"/>
    </source>
</evidence>
<proteinExistence type="predicted"/>
<reference evidence="3" key="2">
    <citation type="submission" date="2025-09" db="UniProtKB">
        <authorList>
            <consortium name="Ensembl"/>
        </authorList>
    </citation>
    <scope>IDENTIFICATION</scope>
</reference>
<dbReference type="InterPro" id="IPR014716">
    <property type="entry name" value="Fibrinogen_a/b/g_C_1"/>
</dbReference>
<name>A0A8C5CSI4_GADMO</name>
<dbReference type="CDD" id="cd00087">
    <property type="entry name" value="FReD"/>
    <property type="match status" value="1"/>
</dbReference>
<dbReference type="InterPro" id="IPR050373">
    <property type="entry name" value="Fibrinogen_C-term_domain"/>
</dbReference>
<dbReference type="GO" id="GO:0048251">
    <property type="term" value="P:elastic fiber assembly"/>
    <property type="evidence" value="ECO:0007669"/>
    <property type="project" value="TreeGrafter"/>
</dbReference>
<dbReference type="GO" id="GO:0005615">
    <property type="term" value="C:extracellular space"/>
    <property type="evidence" value="ECO:0007669"/>
    <property type="project" value="TreeGrafter"/>
</dbReference>
<evidence type="ECO:0000256" key="1">
    <source>
        <dbReference type="SAM" id="SignalP"/>
    </source>
</evidence>
<dbReference type="Pfam" id="PF00147">
    <property type="entry name" value="Fibrinogen_C"/>
    <property type="match status" value="1"/>
</dbReference>
<keyword evidence="1" id="KW-0732">Signal</keyword>
<dbReference type="PANTHER" id="PTHR19143:SF225">
    <property type="entry name" value="MICROFIBRIL-ASSOCIATED GLYCOPROTEIN 4"/>
    <property type="match status" value="1"/>
</dbReference>
<protein>
    <recommendedName>
        <fullName evidence="2">Fibrinogen C-terminal domain-containing protein</fullName>
    </recommendedName>
</protein>
<dbReference type="InterPro" id="IPR036056">
    <property type="entry name" value="Fibrinogen-like_C"/>
</dbReference>
<feature type="signal peptide" evidence="1">
    <location>
        <begin position="1"/>
        <end position="20"/>
    </location>
</feature>
<dbReference type="OMA" id="WVEYPET"/>